<dbReference type="GO" id="GO:0000166">
    <property type="term" value="F:nucleotide binding"/>
    <property type="evidence" value="ECO:0007669"/>
    <property type="project" value="UniProtKB-KW"/>
</dbReference>
<dbReference type="InterPro" id="IPR036523">
    <property type="entry name" value="SurE-like_sf"/>
</dbReference>
<comment type="cofactor">
    <cofactor evidence="9">
        <name>a divalent metal cation</name>
        <dbReference type="ChEBI" id="CHEBI:60240"/>
    </cofactor>
    <text evidence="9">Binds 1 divalent metal cation per subunit.</text>
</comment>
<proteinExistence type="inferred from homology"/>
<dbReference type="EMBL" id="OUUY01000063">
    <property type="protein sequence ID" value="SPQ00187.1"/>
    <property type="molecule type" value="Genomic_DNA"/>
</dbReference>
<dbReference type="Pfam" id="PF01975">
    <property type="entry name" value="SurE"/>
    <property type="match status" value="1"/>
</dbReference>
<comment type="subcellular location">
    <subcellularLocation>
        <location evidence="3 9">Cytoplasm</location>
    </subcellularLocation>
</comment>
<dbReference type="GO" id="GO:0004309">
    <property type="term" value="F:exopolyphosphatase activity"/>
    <property type="evidence" value="ECO:0007669"/>
    <property type="project" value="TreeGrafter"/>
</dbReference>
<organism evidence="11 12">
    <name type="scientific">Candidatus Sulfobium mesophilum</name>
    <dbReference type="NCBI Taxonomy" id="2016548"/>
    <lineage>
        <taxon>Bacteria</taxon>
        <taxon>Pseudomonadati</taxon>
        <taxon>Nitrospirota</taxon>
        <taxon>Nitrospiria</taxon>
        <taxon>Nitrospirales</taxon>
        <taxon>Nitrospiraceae</taxon>
        <taxon>Candidatus Sulfobium</taxon>
    </lineage>
</organism>
<evidence type="ECO:0000256" key="1">
    <source>
        <dbReference type="ARBA" id="ARBA00000815"/>
    </source>
</evidence>
<evidence type="ECO:0000313" key="12">
    <source>
        <dbReference type="Proteomes" id="UP000245125"/>
    </source>
</evidence>
<evidence type="ECO:0000256" key="8">
    <source>
        <dbReference type="ARBA" id="ARBA00022801"/>
    </source>
</evidence>
<evidence type="ECO:0000256" key="9">
    <source>
        <dbReference type="HAMAP-Rule" id="MF_00060"/>
    </source>
</evidence>
<evidence type="ECO:0000313" key="11">
    <source>
        <dbReference type="EMBL" id="SPQ00187.1"/>
    </source>
</evidence>
<dbReference type="PANTHER" id="PTHR30457">
    <property type="entry name" value="5'-NUCLEOTIDASE SURE"/>
    <property type="match status" value="1"/>
</dbReference>
<feature type="domain" description="Survival protein SurE-like phosphatase/nucleotidase" evidence="10">
    <location>
        <begin position="4"/>
        <end position="183"/>
    </location>
</feature>
<evidence type="ECO:0000259" key="10">
    <source>
        <dbReference type="Pfam" id="PF01975"/>
    </source>
</evidence>
<dbReference type="EC" id="3.1.3.5" evidence="9"/>
<protein>
    <recommendedName>
        <fullName evidence="9">5'-nucleotidase SurE</fullName>
        <ecNumber evidence="9">3.1.3.5</ecNumber>
    </recommendedName>
    <alternativeName>
        <fullName evidence="9">Nucleoside 5'-monophosphate phosphohydrolase</fullName>
    </alternativeName>
</protein>
<name>A0A2U3QFJ5_9BACT</name>
<dbReference type="AlphaFoldDB" id="A0A2U3QFJ5"/>
<keyword evidence="6 9" id="KW-0479">Metal-binding</keyword>
<comment type="similarity">
    <text evidence="4 9">Belongs to the SurE nucleotidase family.</text>
</comment>
<dbReference type="GO" id="GO:0005737">
    <property type="term" value="C:cytoplasm"/>
    <property type="evidence" value="ECO:0007669"/>
    <property type="project" value="UniProtKB-SubCell"/>
</dbReference>
<gene>
    <name evidence="9 11" type="primary">surE</name>
    <name evidence="11" type="ORF">NBG4_190030</name>
</gene>
<dbReference type="InterPro" id="IPR002828">
    <property type="entry name" value="SurE-like_Pase/nucleotidase"/>
</dbReference>
<feature type="binding site" evidence="9">
    <location>
        <position position="10"/>
    </location>
    <ligand>
        <name>a divalent metal cation</name>
        <dbReference type="ChEBI" id="CHEBI:60240"/>
    </ligand>
</feature>
<dbReference type="Proteomes" id="UP000245125">
    <property type="component" value="Unassembled WGS sequence"/>
</dbReference>
<dbReference type="PANTHER" id="PTHR30457:SF12">
    <property type="entry name" value="5'_3'-NUCLEOTIDASE SURE"/>
    <property type="match status" value="1"/>
</dbReference>
<dbReference type="NCBIfam" id="NF001492">
    <property type="entry name" value="PRK00346.2-2"/>
    <property type="match status" value="1"/>
</dbReference>
<dbReference type="NCBIfam" id="NF001490">
    <property type="entry name" value="PRK00346.1-4"/>
    <property type="match status" value="1"/>
</dbReference>
<dbReference type="NCBIfam" id="TIGR00087">
    <property type="entry name" value="surE"/>
    <property type="match status" value="1"/>
</dbReference>
<evidence type="ECO:0000256" key="4">
    <source>
        <dbReference type="ARBA" id="ARBA00011062"/>
    </source>
</evidence>
<dbReference type="HAMAP" id="MF_00060">
    <property type="entry name" value="SurE"/>
    <property type="match status" value="1"/>
</dbReference>
<evidence type="ECO:0000256" key="5">
    <source>
        <dbReference type="ARBA" id="ARBA00022490"/>
    </source>
</evidence>
<comment type="cofactor">
    <cofactor evidence="2">
        <name>Mg(2+)</name>
        <dbReference type="ChEBI" id="CHEBI:18420"/>
    </cofactor>
</comment>
<feature type="binding site" evidence="9">
    <location>
        <position position="92"/>
    </location>
    <ligand>
        <name>a divalent metal cation</name>
        <dbReference type="ChEBI" id="CHEBI:60240"/>
    </ligand>
</feature>
<dbReference type="GO" id="GO:0008254">
    <property type="term" value="F:3'-nucleotidase activity"/>
    <property type="evidence" value="ECO:0007669"/>
    <property type="project" value="TreeGrafter"/>
</dbReference>
<dbReference type="GO" id="GO:0008253">
    <property type="term" value="F:5'-nucleotidase activity"/>
    <property type="evidence" value="ECO:0007669"/>
    <property type="project" value="UniProtKB-UniRule"/>
</dbReference>
<feature type="binding site" evidence="9">
    <location>
        <position position="40"/>
    </location>
    <ligand>
        <name>a divalent metal cation</name>
        <dbReference type="ChEBI" id="CHEBI:60240"/>
    </ligand>
</feature>
<dbReference type="SUPFAM" id="SSF64167">
    <property type="entry name" value="SurE-like"/>
    <property type="match status" value="1"/>
</dbReference>
<dbReference type="OrthoDB" id="9780815at2"/>
<dbReference type="InterPro" id="IPR030048">
    <property type="entry name" value="SurE"/>
</dbReference>
<accession>A0A2U3QFJ5</accession>
<keyword evidence="5 9" id="KW-0963">Cytoplasm</keyword>
<feature type="binding site" evidence="9">
    <location>
        <position position="9"/>
    </location>
    <ligand>
        <name>a divalent metal cation</name>
        <dbReference type="ChEBI" id="CHEBI:60240"/>
    </ligand>
</feature>
<dbReference type="FunFam" id="3.40.1210.10:FF:000001">
    <property type="entry name" value="5'/3'-nucleotidase SurE"/>
    <property type="match status" value="1"/>
</dbReference>
<evidence type="ECO:0000256" key="2">
    <source>
        <dbReference type="ARBA" id="ARBA00001946"/>
    </source>
</evidence>
<comment type="function">
    <text evidence="9">Nucleotidase that shows phosphatase activity on nucleoside 5'-monophosphates.</text>
</comment>
<evidence type="ECO:0000256" key="7">
    <source>
        <dbReference type="ARBA" id="ARBA00022741"/>
    </source>
</evidence>
<keyword evidence="7 9" id="KW-0547">Nucleotide-binding</keyword>
<evidence type="ECO:0000256" key="6">
    <source>
        <dbReference type="ARBA" id="ARBA00022723"/>
    </source>
</evidence>
<evidence type="ECO:0000256" key="3">
    <source>
        <dbReference type="ARBA" id="ARBA00004496"/>
    </source>
</evidence>
<reference evidence="12" key="1">
    <citation type="submission" date="2018-03" db="EMBL/GenBank/DDBJ databases">
        <authorList>
            <person name="Zecchin S."/>
        </authorList>
    </citation>
    <scope>NUCLEOTIDE SEQUENCE [LARGE SCALE GENOMIC DNA]</scope>
</reference>
<dbReference type="Gene3D" id="3.40.1210.10">
    <property type="entry name" value="Survival protein SurE-like phosphatase/nucleotidase"/>
    <property type="match status" value="1"/>
</dbReference>
<keyword evidence="8 9" id="KW-0378">Hydrolase</keyword>
<dbReference type="GO" id="GO:0046872">
    <property type="term" value="F:metal ion binding"/>
    <property type="evidence" value="ECO:0007669"/>
    <property type="project" value="UniProtKB-UniRule"/>
</dbReference>
<keyword evidence="12" id="KW-1185">Reference proteome</keyword>
<comment type="catalytic activity">
    <reaction evidence="1 9">
        <text>a ribonucleoside 5'-phosphate + H2O = a ribonucleoside + phosphate</text>
        <dbReference type="Rhea" id="RHEA:12484"/>
        <dbReference type="ChEBI" id="CHEBI:15377"/>
        <dbReference type="ChEBI" id="CHEBI:18254"/>
        <dbReference type="ChEBI" id="CHEBI:43474"/>
        <dbReference type="ChEBI" id="CHEBI:58043"/>
        <dbReference type="EC" id="3.1.3.5"/>
    </reaction>
</comment>
<sequence length="260" mass="28916">MPLILVTNDDGLHSPGIMSLYGAVKHLGDAYIVAPDRERSAAGHSLTLHRPLKVSEVRERVYSINGTPTDCVTVAINKVLPERPSLVVSGINRGANLGDDITYSGTVSAAIEGTMFGIPSIAFSMPSSKQYHFDTASAVAYNIASYVLKHSLPYDTLLNVNIPNVAKEDIRGMRFTRQGKRLYDGAIQETFDPWGEKHYWIGGGKPYWERGEDTDIETLEANYISVTPIHLDLTNYDALSFFKEKWRGDGMWTWDSDEKV</sequence>